<evidence type="ECO:0000313" key="2">
    <source>
        <dbReference type="Proteomes" id="UP000674938"/>
    </source>
</evidence>
<comment type="caution">
    <text evidence="1">The sequence shown here is derived from an EMBL/GenBank/DDBJ whole genome shotgun (WGS) entry which is preliminary data.</text>
</comment>
<dbReference type="AlphaFoldDB" id="A0A940P874"/>
<dbReference type="Proteomes" id="UP000674938">
    <property type="component" value="Unassembled WGS sequence"/>
</dbReference>
<sequence>MRRHKKKIIGILFVVVISLSGCQNARMWFKDFEQSFKGLNMTIRTYDDESQIIDEITGKSVSIERDTDFDTAEDSADSSVLRVSVGGKELHHVGSSMVVAEKGLENVFDDYATKYDLADQDRSIPIVNKMVDEFKNAFTGKKKVVLIRSQRGYPLATYAGDKVSLYQTDVPKSTGILIDGSYLFIYRCDYTIYDLELLE</sequence>
<dbReference type="InterPro" id="IPR032484">
    <property type="entry name" value="DUF5052"/>
</dbReference>
<dbReference type="RefSeq" id="WP_209530968.1">
    <property type="nucleotide sequence ID" value="NZ_JAEEGA010000014.1"/>
</dbReference>
<protein>
    <submittedName>
        <fullName evidence="1">DUF5052 family protein</fullName>
    </submittedName>
</protein>
<dbReference type="EMBL" id="JAEEGA010000014">
    <property type="protein sequence ID" value="MBP1043162.1"/>
    <property type="molecule type" value="Genomic_DNA"/>
</dbReference>
<reference evidence="1" key="1">
    <citation type="submission" date="2020-12" db="EMBL/GenBank/DDBJ databases">
        <title>Vagococcus allomyrinae sp. nov. and Enterococcus lavae sp. nov., isolated from the larvae of Allomyrina dichotoma.</title>
        <authorList>
            <person name="Lee S.D."/>
        </authorList>
    </citation>
    <scope>NUCLEOTIDE SEQUENCE</scope>
    <source>
        <strain evidence="1">BWB3-3</strain>
    </source>
</reference>
<dbReference type="PROSITE" id="PS51257">
    <property type="entry name" value="PROKAR_LIPOPROTEIN"/>
    <property type="match status" value="1"/>
</dbReference>
<evidence type="ECO:0000313" key="1">
    <source>
        <dbReference type="EMBL" id="MBP1043162.1"/>
    </source>
</evidence>
<proteinExistence type="predicted"/>
<gene>
    <name evidence="1" type="ORF">I6N95_19265</name>
</gene>
<keyword evidence="2" id="KW-1185">Reference proteome</keyword>
<accession>A0A940P874</accession>
<organism evidence="1 2">
    <name type="scientific">Vagococcus allomyrinae</name>
    <dbReference type="NCBI Taxonomy" id="2794353"/>
    <lineage>
        <taxon>Bacteria</taxon>
        <taxon>Bacillati</taxon>
        <taxon>Bacillota</taxon>
        <taxon>Bacilli</taxon>
        <taxon>Lactobacillales</taxon>
        <taxon>Enterococcaceae</taxon>
        <taxon>Vagococcus</taxon>
    </lineage>
</organism>
<name>A0A940P874_9ENTE</name>
<dbReference type="Pfam" id="PF16475">
    <property type="entry name" value="DUF5052"/>
    <property type="match status" value="1"/>
</dbReference>